<proteinExistence type="predicted"/>
<dbReference type="AlphaFoldDB" id="A0A0R3TWR3"/>
<organism evidence="3">
    <name type="scientific">Rodentolepis nana</name>
    <name type="common">Dwarf tapeworm</name>
    <name type="synonym">Hymenolepis nana</name>
    <dbReference type="NCBI Taxonomy" id="102285"/>
    <lineage>
        <taxon>Eukaryota</taxon>
        <taxon>Metazoa</taxon>
        <taxon>Spiralia</taxon>
        <taxon>Lophotrochozoa</taxon>
        <taxon>Platyhelminthes</taxon>
        <taxon>Cestoda</taxon>
        <taxon>Eucestoda</taxon>
        <taxon>Cyclophyllidea</taxon>
        <taxon>Hymenolepididae</taxon>
        <taxon>Rodentolepis</taxon>
    </lineage>
</organism>
<dbReference type="Proteomes" id="UP000278807">
    <property type="component" value="Unassembled WGS sequence"/>
</dbReference>
<accession>A0A0R3TWR3</accession>
<name>A0A0R3TWR3_RODNA</name>
<reference evidence="3" key="1">
    <citation type="submission" date="2017-02" db="UniProtKB">
        <authorList>
            <consortium name="WormBaseParasite"/>
        </authorList>
    </citation>
    <scope>IDENTIFICATION</scope>
</reference>
<keyword evidence="2" id="KW-1185">Reference proteome</keyword>
<sequence>MAVEEQALAIFKLIDELIQIHFKLEMLRWDREGLSVTNEKEFEGFSGTHYEVPCDDRTRSALFSSIVDHEKRLKHGEKWVVRNIFGRTLKVYVWNGPFKRAYMRKQSFSNILRGLNLLSEEEGDIECQLYLINRYLPGGFSSESLPLRKKTTFALQDRAILLKLQEIILRRNDKYFVRNLSCLEEMKRNLPSTSN</sequence>
<evidence type="ECO:0000313" key="2">
    <source>
        <dbReference type="Proteomes" id="UP000278807"/>
    </source>
</evidence>
<evidence type="ECO:0000313" key="1">
    <source>
        <dbReference type="EMBL" id="VDO12668.1"/>
    </source>
</evidence>
<dbReference type="OrthoDB" id="10370269at2759"/>
<protein>
    <submittedName>
        <fullName evidence="3">Ras-associating domain-containing protein</fullName>
    </submittedName>
</protein>
<dbReference type="WBParaSite" id="HNAJ_0001229901-mRNA-1">
    <property type="protein sequence ID" value="HNAJ_0001229901-mRNA-1"/>
    <property type="gene ID" value="HNAJ_0001229901"/>
</dbReference>
<dbReference type="EMBL" id="UZAE01014174">
    <property type="protein sequence ID" value="VDO12668.1"/>
    <property type="molecule type" value="Genomic_DNA"/>
</dbReference>
<evidence type="ECO:0000313" key="3">
    <source>
        <dbReference type="WBParaSite" id="HNAJ_0001229901-mRNA-1"/>
    </source>
</evidence>
<reference evidence="1 2" key="2">
    <citation type="submission" date="2018-11" db="EMBL/GenBank/DDBJ databases">
        <authorList>
            <consortium name="Pathogen Informatics"/>
        </authorList>
    </citation>
    <scope>NUCLEOTIDE SEQUENCE [LARGE SCALE GENOMIC DNA]</scope>
</reference>
<gene>
    <name evidence="1" type="ORF">HNAJ_LOCUS12286</name>
</gene>